<evidence type="ECO:0000256" key="11">
    <source>
        <dbReference type="ARBA" id="ARBA00048336"/>
    </source>
</evidence>
<dbReference type="InterPro" id="IPR036457">
    <property type="entry name" value="PPM-type-like_dom_sf"/>
</dbReference>
<dbReference type="EC" id="3.1.3.16" evidence="4"/>
<evidence type="ECO:0000256" key="1">
    <source>
        <dbReference type="ARBA" id="ARBA00001936"/>
    </source>
</evidence>
<evidence type="ECO:0000313" key="15">
    <source>
        <dbReference type="EMBL" id="KAJ0408739.1"/>
    </source>
</evidence>
<dbReference type="SMART" id="SM00331">
    <property type="entry name" value="PP2C_SIG"/>
    <property type="match status" value="1"/>
</dbReference>
<feature type="region of interest" description="Disordered" evidence="13">
    <location>
        <begin position="1"/>
        <end position="56"/>
    </location>
</feature>
<name>A0AAD5LSX4_PYTIN</name>
<sequence>MGAASSQQDSPLRGAMSYPHDERMRKTGRRKLVLRKKAHSYPSSNATPTPYSPTPVQRLEQIQPSRHDEHSVSPKLRQRAAAVRDFAAVSAQNSRYRRKMEDVCVAIPQFQLLDGDVASTSFFGVYDGHGGDFCARYAAENLHTRLAASIKQRMNHRRRMADDDILTDEDITHGLAQAFETVDHELARFDEAAESGSTAVACLVRQVHGRTTFYIANVGDSRAILFSNGATSRLSVDHKATNEDEARRIRARNGIILNKRVGGVLSVTRALGQSDEKELITADPHLSSGRVEVDGAFLMLVSDGVSDIYSDEELTQFVSRRLQLGEKASTICSTLLDEAKVRGAVDNMTAVLVCFSDVLPGSEQRRR</sequence>
<comment type="subcellular location">
    <subcellularLocation>
        <location evidence="2">Membrane</location>
        <topology evidence="2">Peripheral membrane protein</topology>
    </subcellularLocation>
</comment>
<keyword evidence="6 12" id="KW-0378">Hydrolase</keyword>
<dbReference type="SUPFAM" id="SSF81606">
    <property type="entry name" value="PP2C-like"/>
    <property type="match status" value="1"/>
</dbReference>
<evidence type="ECO:0000313" key="16">
    <source>
        <dbReference type="Proteomes" id="UP001209570"/>
    </source>
</evidence>
<dbReference type="SMART" id="SM00332">
    <property type="entry name" value="PP2Cc"/>
    <property type="match status" value="1"/>
</dbReference>
<dbReference type="InterPro" id="IPR001932">
    <property type="entry name" value="PPM-type_phosphatase-like_dom"/>
</dbReference>
<evidence type="ECO:0000256" key="6">
    <source>
        <dbReference type="ARBA" id="ARBA00022801"/>
    </source>
</evidence>
<organism evidence="15 16">
    <name type="scientific">Pythium insidiosum</name>
    <name type="common">Pythiosis disease agent</name>
    <dbReference type="NCBI Taxonomy" id="114742"/>
    <lineage>
        <taxon>Eukaryota</taxon>
        <taxon>Sar</taxon>
        <taxon>Stramenopiles</taxon>
        <taxon>Oomycota</taxon>
        <taxon>Peronosporomycetes</taxon>
        <taxon>Pythiales</taxon>
        <taxon>Pythiaceae</taxon>
        <taxon>Pythium</taxon>
    </lineage>
</organism>
<comment type="caution">
    <text evidence="15">The sequence shown here is derived from an EMBL/GenBank/DDBJ whole genome shotgun (WGS) entry which is preliminary data.</text>
</comment>
<keyword evidence="9" id="KW-0464">Manganese</keyword>
<dbReference type="GO" id="GO:0046872">
    <property type="term" value="F:metal ion binding"/>
    <property type="evidence" value="ECO:0007669"/>
    <property type="project" value="UniProtKB-KW"/>
</dbReference>
<dbReference type="InterPro" id="IPR015655">
    <property type="entry name" value="PP2C"/>
</dbReference>
<dbReference type="PANTHER" id="PTHR13832">
    <property type="entry name" value="PROTEIN PHOSPHATASE 2C"/>
    <property type="match status" value="1"/>
</dbReference>
<comment type="cofactor">
    <cofactor evidence="1">
        <name>Mn(2+)</name>
        <dbReference type="ChEBI" id="CHEBI:29035"/>
    </cofactor>
</comment>
<dbReference type="PANTHER" id="PTHR13832:SF803">
    <property type="entry name" value="PROTEIN PHOSPHATASE 1G"/>
    <property type="match status" value="1"/>
</dbReference>
<dbReference type="Gene3D" id="3.60.40.10">
    <property type="entry name" value="PPM-type phosphatase domain"/>
    <property type="match status" value="1"/>
</dbReference>
<dbReference type="Pfam" id="PF00481">
    <property type="entry name" value="PP2C"/>
    <property type="match status" value="1"/>
</dbReference>
<proteinExistence type="inferred from homology"/>
<protein>
    <recommendedName>
        <fullName evidence="4">protein-serine/threonine phosphatase</fullName>
        <ecNumber evidence="4">3.1.3.16</ecNumber>
    </recommendedName>
</protein>
<reference evidence="15" key="1">
    <citation type="submission" date="2021-12" db="EMBL/GenBank/DDBJ databases">
        <title>Prjna785345.</title>
        <authorList>
            <person name="Rujirawat T."/>
            <person name="Krajaejun T."/>
        </authorList>
    </citation>
    <scope>NUCLEOTIDE SEQUENCE</scope>
    <source>
        <strain evidence="15">Pi057C3</strain>
    </source>
</reference>
<feature type="domain" description="PPM-type phosphatase" evidence="14">
    <location>
        <begin position="85"/>
        <end position="355"/>
    </location>
</feature>
<evidence type="ECO:0000256" key="2">
    <source>
        <dbReference type="ARBA" id="ARBA00004170"/>
    </source>
</evidence>
<dbReference type="EMBL" id="JAKCXM010000009">
    <property type="protein sequence ID" value="KAJ0408739.1"/>
    <property type="molecule type" value="Genomic_DNA"/>
</dbReference>
<evidence type="ECO:0000259" key="14">
    <source>
        <dbReference type="PROSITE" id="PS51746"/>
    </source>
</evidence>
<evidence type="ECO:0000256" key="4">
    <source>
        <dbReference type="ARBA" id="ARBA00013081"/>
    </source>
</evidence>
<evidence type="ECO:0000256" key="3">
    <source>
        <dbReference type="ARBA" id="ARBA00006702"/>
    </source>
</evidence>
<evidence type="ECO:0000256" key="9">
    <source>
        <dbReference type="ARBA" id="ARBA00023211"/>
    </source>
</evidence>
<comment type="catalytic activity">
    <reaction evidence="10">
        <text>O-phospho-L-seryl-[protein] + H2O = L-seryl-[protein] + phosphate</text>
        <dbReference type="Rhea" id="RHEA:20629"/>
        <dbReference type="Rhea" id="RHEA-COMP:9863"/>
        <dbReference type="Rhea" id="RHEA-COMP:11604"/>
        <dbReference type="ChEBI" id="CHEBI:15377"/>
        <dbReference type="ChEBI" id="CHEBI:29999"/>
        <dbReference type="ChEBI" id="CHEBI:43474"/>
        <dbReference type="ChEBI" id="CHEBI:83421"/>
        <dbReference type="EC" id="3.1.3.16"/>
    </reaction>
</comment>
<dbReference type="AlphaFoldDB" id="A0AAD5LSX4"/>
<feature type="compositionally biased region" description="Basic residues" evidence="13">
    <location>
        <begin position="26"/>
        <end position="39"/>
    </location>
</feature>
<evidence type="ECO:0000256" key="8">
    <source>
        <dbReference type="ARBA" id="ARBA00022912"/>
    </source>
</evidence>
<evidence type="ECO:0000256" key="13">
    <source>
        <dbReference type="SAM" id="MobiDB-lite"/>
    </source>
</evidence>
<comment type="similarity">
    <text evidence="3 12">Belongs to the PP2C family.</text>
</comment>
<evidence type="ECO:0000256" key="12">
    <source>
        <dbReference type="RuleBase" id="RU003465"/>
    </source>
</evidence>
<dbReference type="Proteomes" id="UP001209570">
    <property type="component" value="Unassembled WGS sequence"/>
</dbReference>
<keyword evidence="7" id="KW-0460">Magnesium</keyword>
<dbReference type="CDD" id="cd00143">
    <property type="entry name" value="PP2Cc"/>
    <property type="match status" value="1"/>
</dbReference>
<keyword evidence="8 12" id="KW-0904">Protein phosphatase</keyword>
<feature type="compositionally biased region" description="Polar residues" evidence="13">
    <location>
        <begin position="1"/>
        <end position="10"/>
    </location>
</feature>
<evidence type="ECO:0000256" key="7">
    <source>
        <dbReference type="ARBA" id="ARBA00022842"/>
    </source>
</evidence>
<keyword evidence="16" id="KW-1185">Reference proteome</keyword>
<evidence type="ECO:0000256" key="10">
    <source>
        <dbReference type="ARBA" id="ARBA00047761"/>
    </source>
</evidence>
<accession>A0AAD5LSX4</accession>
<dbReference type="GO" id="GO:0016020">
    <property type="term" value="C:membrane"/>
    <property type="evidence" value="ECO:0007669"/>
    <property type="project" value="UniProtKB-SubCell"/>
</dbReference>
<evidence type="ECO:0000256" key="5">
    <source>
        <dbReference type="ARBA" id="ARBA00022723"/>
    </source>
</evidence>
<dbReference type="PROSITE" id="PS51746">
    <property type="entry name" value="PPM_2"/>
    <property type="match status" value="1"/>
</dbReference>
<gene>
    <name evidence="15" type="ORF">P43SY_001963</name>
</gene>
<dbReference type="PROSITE" id="PS01032">
    <property type="entry name" value="PPM_1"/>
    <property type="match status" value="1"/>
</dbReference>
<keyword evidence="5" id="KW-0479">Metal-binding</keyword>
<dbReference type="InterPro" id="IPR000222">
    <property type="entry name" value="PP2C_BS"/>
</dbReference>
<comment type="catalytic activity">
    <reaction evidence="11">
        <text>O-phospho-L-threonyl-[protein] + H2O = L-threonyl-[protein] + phosphate</text>
        <dbReference type="Rhea" id="RHEA:47004"/>
        <dbReference type="Rhea" id="RHEA-COMP:11060"/>
        <dbReference type="Rhea" id="RHEA-COMP:11605"/>
        <dbReference type="ChEBI" id="CHEBI:15377"/>
        <dbReference type="ChEBI" id="CHEBI:30013"/>
        <dbReference type="ChEBI" id="CHEBI:43474"/>
        <dbReference type="ChEBI" id="CHEBI:61977"/>
        <dbReference type="EC" id="3.1.3.16"/>
    </reaction>
</comment>
<dbReference type="GO" id="GO:0004722">
    <property type="term" value="F:protein serine/threonine phosphatase activity"/>
    <property type="evidence" value="ECO:0007669"/>
    <property type="project" value="UniProtKB-EC"/>
</dbReference>